<dbReference type="EMBL" id="JBBXJM010000001">
    <property type="protein sequence ID" value="KAL1413128.1"/>
    <property type="molecule type" value="Genomic_DNA"/>
</dbReference>
<evidence type="ECO:0000256" key="9">
    <source>
        <dbReference type="SAM" id="Phobius"/>
    </source>
</evidence>
<dbReference type="Pfam" id="PF07779">
    <property type="entry name" value="Cas1_AcylT"/>
    <property type="match status" value="1"/>
</dbReference>
<dbReference type="Proteomes" id="UP001565368">
    <property type="component" value="Unassembled WGS sequence"/>
</dbReference>
<feature type="region of interest" description="Disordered" evidence="8">
    <location>
        <begin position="1"/>
        <end position="93"/>
    </location>
</feature>
<feature type="transmembrane region" description="Helical" evidence="9">
    <location>
        <begin position="653"/>
        <end position="673"/>
    </location>
</feature>
<evidence type="ECO:0000256" key="2">
    <source>
        <dbReference type="ARBA" id="ARBA00010666"/>
    </source>
</evidence>
<dbReference type="InterPro" id="IPR012419">
    <property type="entry name" value="Cas1_AcylTrans_dom"/>
</dbReference>
<evidence type="ECO:0000313" key="12">
    <source>
        <dbReference type="Proteomes" id="UP001565368"/>
    </source>
</evidence>
<feature type="transmembrane region" description="Helical" evidence="9">
    <location>
        <begin position="499"/>
        <end position="521"/>
    </location>
</feature>
<organism evidence="11 12">
    <name type="scientific">Vanrija albida</name>
    <dbReference type="NCBI Taxonomy" id="181172"/>
    <lineage>
        <taxon>Eukaryota</taxon>
        <taxon>Fungi</taxon>
        <taxon>Dikarya</taxon>
        <taxon>Basidiomycota</taxon>
        <taxon>Agaricomycotina</taxon>
        <taxon>Tremellomycetes</taxon>
        <taxon>Trichosporonales</taxon>
        <taxon>Trichosporonaceae</taxon>
        <taxon>Vanrija</taxon>
    </lineage>
</organism>
<feature type="domain" description="Cas1p 10 TM acyl transferase" evidence="10">
    <location>
        <begin position="456"/>
        <end position="894"/>
    </location>
</feature>
<dbReference type="GeneID" id="95981920"/>
<feature type="transmembrane region" description="Helical" evidence="9">
    <location>
        <begin position="537"/>
        <end position="555"/>
    </location>
</feature>
<evidence type="ECO:0000256" key="5">
    <source>
        <dbReference type="ARBA" id="ARBA00022989"/>
    </source>
</evidence>
<dbReference type="PANTHER" id="PTHR13533">
    <property type="entry name" value="N-ACETYLNEURAMINATE 9-O-ACETYLTRANSFERASE"/>
    <property type="match status" value="1"/>
</dbReference>
<feature type="transmembrane region" description="Helical" evidence="9">
    <location>
        <begin position="468"/>
        <end position="487"/>
    </location>
</feature>
<feature type="compositionally biased region" description="Pro residues" evidence="8">
    <location>
        <begin position="75"/>
        <end position="86"/>
    </location>
</feature>
<feature type="transmembrane region" description="Helical" evidence="9">
    <location>
        <begin position="759"/>
        <end position="780"/>
    </location>
</feature>
<keyword evidence="3" id="KW-0808">Transferase</keyword>
<feature type="transmembrane region" description="Helical" evidence="9">
    <location>
        <begin position="685"/>
        <end position="709"/>
    </location>
</feature>
<evidence type="ECO:0000313" key="11">
    <source>
        <dbReference type="EMBL" id="KAL1413128.1"/>
    </source>
</evidence>
<feature type="compositionally biased region" description="Low complexity" evidence="8">
    <location>
        <begin position="25"/>
        <end position="39"/>
    </location>
</feature>
<gene>
    <name evidence="11" type="ORF">Q8F55_000877</name>
</gene>
<comment type="subcellular location">
    <subcellularLocation>
        <location evidence="1">Membrane</location>
        <topology evidence="1">Multi-pass membrane protein</topology>
    </subcellularLocation>
</comment>
<feature type="transmembrane region" description="Helical" evidence="9">
    <location>
        <begin position="576"/>
        <end position="593"/>
    </location>
</feature>
<reference evidence="11 12" key="1">
    <citation type="submission" date="2023-08" db="EMBL/GenBank/DDBJ databases">
        <title>Annotated Genome Sequence of Vanrija albida AlHP1.</title>
        <authorList>
            <person name="Herzog R."/>
        </authorList>
    </citation>
    <scope>NUCLEOTIDE SEQUENCE [LARGE SCALE GENOMIC DNA]</scope>
    <source>
        <strain evidence="11 12">AlHP1</strain>
    </source>
</reference>
<name>A0ABR3QEJ9_9TREE</name>
<evidence type="ECO:0000256" key="4">
    <source>
        <dbReference type="ARBA" id="ARBA00022692"/>
    </source>
</evidence>
<evidence type="ECO:0000256" key="7">
    <source>
        <dbReference type="ARBA" id="ARBA00023180"/>
    </source>
</evidence>
<evidence type="ECO:0000256" key="3">
    <source>
        <dbReference type="ARBA" id="ARBA00022679"/>
    </source>
</evidence>
<keyword evidence="4 9" id="KW-0812">Transmembrane</keyword>
<feature type="region of interest" description="Disordered" evidence="8">
    <location>
        <begin position="923"/>
        <end position="947"/>
    </location>
</feature>
<feature type="transmembrane region" description="Helical" evidence="9">
    <location>
        <begin position="599"/>
        <end position="617"/>
    </location>
</feature>
<feature type="transmembrane region" description="Helical" evidence="9">
    <location>
        <begin position="792"/>
        <end position="808"/>
    </location>
</feature>
<feature type="transmembrane region" description="Helical" evidence="9">
    <location>
        <begin position="729"/>
        <end position="747"/>
    </location>
</feature>
<feature type="transmembrane region" description="Helical" evidence="9">
    <location>
        <begin position="103"/>
        <end position="125"/>
    </location>
</feature>
<protein>
    <recommendedName>
        <fullName evidence="10">Cas1p 10 TM acyl transferase domain-containing protein</fullName>
    </recommendedName>
</protein>
<feature type="transmembrane region" description="Helical" evidence="9">
    <location>
        <begin position="629"/>
        <end position="647"/>
    </location>
</feature>
<keyword evidence="5 9" id="KW-1133">Transmembrane helix</keyword>
<keyword evidence="12" id="KW-1185">Reference proteome</keyword>
<accession>A0ABR3QEJ9</accession>
<evidence type="ECO:0000256" key="6">
    <source>
        <dbReference type="ARBA" id="ARBA00023136"/>
    </source>
</evidence>
<sequence length="992" mass="109987">MRSRKQSPPPPSSSSQLPRDIEKQAPATSPTAPTAAAASIPPPPQRSTSDSSTTQVHSPADTIHHRRTSGLRSASPPPPHPMPAPSPQGARTSAAAARLNPLWYQYACATVVAAVVLGNVLRWAFLDWADPYHCNALLTEGKWLDPGTYRNWQPEGCYQKPVGAAALAGCLSSPGANTPNAGKDRRIVFVGDSSVRQLYFATVRAVNANATDKDYNPYDKKWEFNGGEKHTNRVAIFGAKGEPTPKSGAALVIDFWWDPFLNSTQTNEFLSTTPASPTSLLVIGSGLHYLRHPSSGALGAWTKTISKTFDQLRANQGTPRARILQPWDSMKTTHFSLFPGVLPDNSNIAARQAAGDFGLSDAVIFLPVMRPVEDKLLPERKQIHHSDVELMNAVLEGKLNEENPPPIILPSVFNDLLVDNHTTDGLHYSDTIVNKQAELLLGWRCNDALRNKGQQGACCARYKTIRPLQALILLFLGVWAPLTYVFGSKIPTGSFVHRLIPSTKAASAISTFGLAMVYLFLADRTTIFNKEQKDYDAYIFGSLTVLALIAGLVTVKNKGKDLGFLNRDITDEWKGWMQIAILIYHFFGASKISGIYNSIRILVASYLFMTGYGHFFFYYKKADFGFQRIAMVLVRLNLLSVVLPYTMNTDYAFYYFAPLVSYWYIIIYSVMAIGSKYNDRPAFLVPKLVFFAGLHSVFMHYTFLMAGIFKVLNLVFRIQWSAKEWSFRVSLDLYIVWGGMFAAYAYIKAKEWGIPDRPWFNNARLAAVGVSALGFVWYFWFELSLHKFEYNKYNALVSIVPILSYVVLRNASALLRQCSSELFCFVGTISLETFILQFHGWLASDTKAILLVLPATKWRPANLVISSVCFIWLSYKVSGATGDITEWSVGKKKAPTLPAPVTAPAGDAQKDGAAAPESIPLMDRNGEAAGEDKETDEPSGAGTSSGAYTHTRKWSDYTVMSFLTNVFSLAERHNSVKLGLVLVALWIFNWLY</sequence>
<keyword evidence="6 9" id="KW-0472">Membrane</keyword>
<evidence type="ECO:0000256" key="8">
    <source>
        <dbReference type="SAM" id="MobiDB-lite"/>
    </source>
</evidence>
<keyword evidence="7" id="KW-0325">Glycoprotein</keyword>
<evidence type="ECO:0000256" key="1">
    <source>
        <dbReference type="ARBA" id="ARBA00004141"/>
    </source>
</evidence>
<evidence type="ECO:0000259" key="10">
    <source>
        <dbReference type="Pfam" id="PF07779"/>
    </source>
</evidence>
<dbReference type="PANTHER" id="PTHR13533:SF1">
    <property type="entry name" value="N-ACETYLNEURAMINATE 9-O-ACETYLTRANSFERASE"/>
    <property type="match status" value="1"/>
</dbReference>
<comment type="similarity">
    <text evidence="2">Belongs to the PC-esterase family. CASD1 subfamily.</text>
</comment>
<feature type="compositionally biased region" description="Polar residues" evidence="8">
    <location>
        <begin position="46"/>
        <end position="57"/>
    </location>
</feature>
<dbReference type="RefSeq" id="XP_069213072.1">
    <property type="nucleotide sequence ID" value="XM_069349528.1"/>
</dbReference>
<comment type="caution">
    <text evidence="11">The sequence shown here is derived from an EMBL/GenBank/DDBJ whole genome shotgun (WGS) entry which is preliminary data.</text>
</comment>
<proteinExistence type="inferred from homology"/>